<accession>A0A852W9M3</accession>
<dbReference type="EMBL" id="PHUJ01000001">
    <property type="protein sequence ID" value="PKB41432.1"/>
    <property type="molecule type" value="Genomic_DNA"/>
</dbReference>
<feature type="compositionally biased region" description="Polar residues" evidence="1">
    <location>
        <begin position="1"/>
        <end position="21"/>
    </location>
</feature>
<accession>A0AA44ZSJ4</accession>
<keyword evidence="2" id="KW-0812">Transmembrane</keyword>
<gene>
    <name evidence="4" type="ORF">ATL51_0100</name>
    <name evidence="3" type="ORF">HDA37_005654</name>
</gene>
<keyword evidence="6" id="KW-1185">Reference proteome</keyword>
<dbReference type="RefSeq" id="WP_100877207.1">
    <property type="nucleotide sequence ID" value="NZ_BAAAJZ010000009.1"/>
</dbReference>
<dbReference type="AlphaFoldDB" id="A0A852W9M3"/>
<evidence type="ECO:0000313" key="3">
    <source>
        <dbReference type="EMBL" id="NYG05300.1"/>
    </source>
</evidence>
<feature type="transmembrane region" description="Helical" evidence="2">
    <location>
        <begin position="208"/>
        <end position="228"/>
    </location>
</feature>
<comment type="caution">
    <text evidence="3">The sequence shown here is derived from an EMBL/GenBank/DDBJ whole genome shotgun (WGS) entry which is preliminary data.</text>
</comment>
<reference evidence="3 6" key="1">
    <citation type="submission" date="2020-07" db="EMBL/GenBank/DDBJ databases">
        <title>Sequencing the genomes of 1000 actinobacteria strains.</title>
        <authorList>
            <person name="Klenk H.-P."/>
        </authorList>
    </citation>
    <scope>NUCLEOTIDE SEQUENCE [LARGE SCALE GENOMIC DNA]</scope>
    <source>
        <strain evidence="4 5">DSM 44104</strain>
        <strain evidence="3 6">DSM 44749</strain>
    </source>
</reference>
<proteinExistence type="predicted"/>
<sequence length="343" mass="37825">MSAPTSNGHRPTPPSTLSAEQWGSELIPSGTTREDDPVEESVADTDEVRALARQVHQARGLVALQDDPALHEALSERERRADRKVTERIRSARRAERRRTALAEVAGTRRDRQEARWVGRARTSKERLLNPNRRLAATYRRYVALSCVPPTLIGFGVVFMSATVHDGVVGMDGPWVGYLIEPMASVLLVVSLLIGFTAVQNSRQVPRGLYVLDGGLALASLVLTVVPWGLRYGFDAGSTMAHTLPSLLVVAAVVVQHLLHSVFRPIFAELYEELQPSRLTDQTADTVVLYERTRRAIDDQQIPLSASGAPSREAIRKRFGVGKVRSQLAGDAYELVQQTLDPR</sequence>
<evidence type="ECO:0000256" key="2">
    <source>
        <dbReference type="SAM" id="Phobius"/>
    </source>
</evidence>
<protein>
    <submittedName>
        <fullName evidence="3">Uncharacterized protein</fullName>
    </submittedName>
</protein>
<dbReference type="Proteomes" id="UP000232453">
    <property type="component" value="Unassembled WGS sequence"/>
</dbReference>
<feature type="transmembrane region" description="Helical" evidence="2">
    <location>
        <begin position="142"/>
        <end position="163"/>
    </location>
</feature>
<evidence type="ECO:0000256" key="1">
    <source>
        <dbReference type="SAM" id="MobiDB-lite"/>
    </source>
</evidence>
<dbReference type="Proteomes" id="UP000549695">
    <property type="component" value="Unassembled WGS sequence"/>
</dbReference>
<organism evidence="3 6">
    <name type="scientific">Pseudonocardia alni</name>
    <name type="common">Amycolata alni</name>
    <dbReference type="NCBI Taxonomy" id="33907"/>
    <lineage>
        <taxon>Bacteria</taxon>
        <taxon>Bacillati</taxon>
        <taxon>Actinomycetota</taxon>
        <taxon>Actinomycetes</taxon>
        <taxon>Pseudonocardiales</taxon>
        <taxon>Pseudonocardiaceae</taxon>
        <taxon>Pseudonocardia</taxon>
    </lineage>
</organism>
<keyword evidence="2" id="KW-0472">Membrane</keyword>
<dbReference type="EMBL" id="JACCCZ010000002">
    <property type="protein sequence ID" value="NYG05300.1"/>
    <property type="molecule type" value="Genomic_DNA"/>
</dbReference>
<evidence type="ECO:0000313" key="5">
    <source>
        <dbReference type="Proteomes" id="UP000232453"/>
    </source>
</evidence>
<evidence type="ECO:0000313" key="4">
    <source>
        <dbReference type="EMBL" id="PKB41432.1"/>
    </source>
</evidence>
<feature type="region of interest" description="Disordered" evidence="1">
    <location>
        <begin position="1"/>
        <end position="44"/>
    </location>
</feature>
<feature type="transmembrane region" description="Helical" evidence="2">
    <location>
        <begin position="175"/>
        <end position="196"/>
    </location>
</feature>
<evidence type="ECO:0000313" key="6">
    <source>
        <dbReference type="Proteomes" id="UP000549695"/>
    </source>
</evidence>
<name>A0A852W9M3_PSEA5</name>
<feature type="transmembrane region" description="Helical" evidence="2">
    <location>
        <begin position="240"/>
        <end position="259"/>
    </location>
</feature>
<keyword evidence="2" id="KW-1133">Transmembrane helix</keyword>
<dbReference type="GeneID" id="98055215"/>